<evidence type="ECO:0000256" key="1">
    <source>
        <dbReference type="ARBA" id="ARBA00022603"/>
    </source>
</evidence>
<dbReference type="Pfam" id="PF03602">
    <property type="entry name" value="Cons_hypoth95"/>
    <property type="match status" value="1"/>
</dbReference>
<dbReference type="InterPro" id="IPR029063">
    <property type="entry name" value="SAM-dependent_MTases_sf"/>
</dbReference>
<evidence type="ECO:0000256" key="2">
    <source>
        <dbReference type="ARBA" id="ARBA00022679"/>
    </source>
</evidence>
<dbReference type="PROSITE" id="PS00092">
    <property type="entry name" value="N6_MTASE"/>
    <property type="match status" value="1"/>
</dbReference>
<dbReference type="PIRSF" id="PIRSF004553">
    <property type="entry name" value="CHP00095"/>
    <property type="match status" value="1"/>
</dbReference>
<dbReference type="CDD" id="cd02440">
    <property type="entry name" value="AdoMet_MTases"/>
    <property type="match status" value="1"/>
</dbReference>
<dbReference type="SUPFAM" id="SSF53335">
    <property type="entry name" value="S-adenosyl-L-methionine-dependent methyltransferases"/>
    <property type="match status" value="1"/>
</dbReference>
<protein>
    <submittedName>
        <fullName evidence="3">16S rRNA (Guanine(966)-N(2))-methyltransferase RsmD</fullName>
        <ecNumber evidence="3">2.1.1.171</ecNumber>
    </submittedName>
</protein>
<dbReference type="GO" id="GO:0052913">
    <property type="term" value="F:16S rRNA (guanine(966)-N(2))-methyltransferase activity"/>
    <property type="evidence" value="ECO:0007669"/>
    <property type="project" value="UniProtKB-EC"/>
</dbReference>
<gene>
    <name evidence="3" type="primary">rsmD</name>
    <name evidence="3" type="ORF">NVS47_12380</name>
</gene>
<sequence length="180" mass="19768">MRVISGEAKGRRLKAPKGFATRPTTDRVKEAIFNVLSAKIPGSAVLDVFAGTGGLGIEALSRGATLAHFIEKNREAASIVQNNLVHTGLSPKAQVLQGDFAFLLARLKERYDLIFLDPPYHQGFVLQAVSLIIKYGLLSEHGVIIIETGSKEKELPQEEELVLVKESVYGDTAVLYYQFR</sequence>
<dbReference type="Proteomes" id="UP001524944">
    <property type="component" value="Unassembled WGS sequence"/>
</dbReference>
<comment type="caution">
    <text evidence="3">The sequence shown here is derived from an EMBL/GenBank/DDBJ whole genome shotgun (WGS) entry which is preliminary data.</text>
</comment>
<name>A0ABT1Y5Z9_9FIRM</name>
<keyword evidence="1 3" id="KW-0489">Methyltransferase</keyword>
<proteinExistence type="predicted"/>
<keyword evidence="2 3" id="KW-0808">Transferase</keyword>
<dbReference type="NCBIfam" id="TIGR00095">
    <property type="entry name" value="16S rRNA (guanine(966)-N(2))-methyltransferase RsmD"/>
    <property type="match status" value="1"/>
</dbReference>
<evidence type="ECO:0000313" key="3">
    <source>
        <dbReference type="EMBL" id="MCR6546299.1"/>
    </source>
</evidence>
<organism evidence="3 4">
    <name type="scientific">Dehalobacterium formicoaceticum</name>
    <dbReference type="NCBI Taxonomy" id="51515"/>
    <lineage>
        <taxon>Bacteria</taxon>
        <taxon>Bacillati</taxon>
        <taxon>Bacillota</taxon>
        <taxon>Clostridia</taxon>
        <taxon>Eubacteriales</taxon>
        <taxon>Peptococcaceae</taxon>
        <taxon>Dehalobacterium</taxon>
    </lineage>
</organism>
<dbReference type="EC" id="2.1.1.171" evidence="3"/>
<dbReference type="RefSeq" id="WP_089611772.1">
    <property type="nucleotide sequence ID" value="NZ_CP022121.1"/>
</dbReference>
<keyword evidence="4" id="KW-1185">Reference proteome</keyword>
<dbReference type="InterPro" id="IPR004398">
    <property type="entry name" value="RNA_MeTrfase_RsmD"/>
</dbReference>
<reference evidence="3 4" key="1">
    <citation type="submission" date="2022-08" db="EMBL/GenBank/DDBJ databases">
        <title>Proteogenomics of the novel Dehalobacterium formicoaceticum strain EZ94 highlights a key role of methyltransferases during anaerobic dichloromethane degradation.</title>
        <authorList>
            <person name="Wasmund K."/>
        </authorList>
    </citation>
    <scope>NUCLEOTIDE SEQUENCE [LARGE SCALE GENOMIC DNA]</scope>
    <source>
        <strain evidence="3 4">EZ94</strain>
    </source>
</reference>
<dbReference type="Gene3D" id="3.40.50.150">
    <property type="entry name" value="Vaccinia Virus protein VP39"/>
    <property type="match status" value="1"/>
</dbReference>
<accession>A0ABT1Y5Z9</accession>
<dbReference type="InterPro" id="IPR002052">
    <property type="entry name" value="DNA_methylase_N6_adenine_CS"/>
</dbReference>
<dbReference type="PANTHER" id="PTHR43542">
    <property type="entry name" value="METHYLTRANSFERASE"/>
    <property type="match status" value="1"/>
</dbReference>
<dbReference type="PANTHER" id="PTHR43542:SF1">
    <property type="entry name" value="METHYLTRANSFERASE"/>
    <property type="match status" value="1"/>
</dbReference>
<evidence type="ECO:0000313" key="4">
    <source>
        <dbReference type="Proteomes" id="UP001524944"/>
    </source>
</evidence>
<dbReference type="EMBL" id="JANPWE010000006">
    <property type="protein sequence ID" value="MCR6546299.1"/>
    <property type="molecule type" value="Genomic_DNA"/>
</dbReference>